<evidence type="ECO:0000256" key="6">
    <source>
        <dbReference type="ARBA" id="ARBA00022692"/>
    </source>
</evidence>
<dbReference type="InterPro" id="IPR051125">
    <property type="entry name" value="ABC-4/HrtB_transporter"/>
</dbReference>
<evidence type="ECO:0000259" key="11">
    <source>
        <dbReference type="Pfam" id="PF02687"/>
    </source>
</evidence>
<comment type="similarity">
    <text evidence="2">Belongs to the ABC-4 integral membrane protein family. HrtB subfamily.</text>
</comment>
<evidence type="ECO:0000256" key="10">
    <source>
        <dbReference type="SAM" id="Phobius"/>
    </source>
</evidence>
<dbReference type="EMBL" id="CP021434">
    <property type="protein sequence ID" value="ARU63295.1"/>
    <property type="molecule type" value="Genomic_DNA"/>
</dbReference>
<dbReference type="RefSeq" id="WP_087458639.1">
    <property type="nucleotide sequence ID" value="NZ_CP021434.1"/>
</dbReference>
<gene>
    <name evidence="12" type="ORF">CBW65_21645</name>
</gene>
<accession>A0A1Y0IUY2</accession>
<keyword evidence="5" id="KW-1003">Cell membrane</keyword>
<comment type="subcellular location">
    <subcellularLocation>
        <location evidence="1">Cell membrane</location>
        <topology evidence="1">Multi-pass membrane protein</topology>
    </subcellularLocation>
</comment>
<evidence type="ECO:0000256" key="3">
    <source>
        <dbReference type="ARBA" id="ARBA00011131"/>
    </source>
</evidence>
<evidence type="ECO:0000256" key="8">
    <source>
        <dbReference type="ARBA" id="ARBA00023136"/>
    </source>
</evidence>
<name>A0A1Y0IUY2_9BACL</name>
<dbReference type="InterPro" id="IPR003838">
    <property type="entry name" value="ABC3_permease_C"/>
</dbReference>
<keyword evidence="7 10" id="KW-1133">Transmembrane helix</keyword>
<dbReference type="Proteomes" id="UP000195437">
    <property type="component" value="Chromosome"/>
</dbReference>
<dbReference type="AlphaFoldDB" id="A0A1Y0IUY2"/>
<sequence length="403" mass="44330">MWQRIRWAWRNLWRKPLRSSLLLTSTAITAAMLFLSYFFLMSVDRSLTASDARFGADVMVVPKNYGKVAEQVMITGEVSSFYMPGSVVAKLREIPEVQALTPQLYLETFSGTCCQVEGDFPVVAFDPKTDFTLKGYFSGAGRELTSDKVIVGSDAGGKNAIYHLQYKAYRETLKLFGHDFQLARVLFPTGTGADHTIYMTLDAARKLREAGGNGLTFPKDSVSVVLVKTLPGDEEFVKRQIERKIPEASAVTGTKLRETITRQLFPLRLLSYSMIGVVILMAAIQGMTLFSALVNERMREIGMFRALGAGKWAVYRLLLTESLLASLTGGTVGVFLVAAMLADNEAVIAKAFQLPLLFPDFLPSILLATGAVLLTALIGMLAAAVPIRSILRQNPYDAIREGE</sequence>
<keyword evidence="8 10" id="KW-0472">Membrane</keyword>
<dbReference type="KEGG" id="tum:CBW65_21645"/>
<organism evidence="12 13">
    <name type="scientific">Tumebacillus avium</name>
    <dbReference type="NCBI Taxonomy" id="1903704"/>
    <lineage>
        <taxon>Bacteria</taxon>
        <taxon>Bacillati</taxon>
        <taxon>Bacillota</taxon>
        <taxon>Bacilli</taxon>
        <taxon>Bacillales</taxon>
        <taxon>Alicyclobacillaceae</taxon>
        <taxon>Tumebacillus</taxon>
    </lineage>
</organism>
<feature type="transmembrane region" description="Helical" evidence="10">
    <location>
        <begin position="21"/>
        <end position="40"/>
    </location>
</feature>
<dbReference type="OrthoDB" id="6313at2"/>
<evidence type="ECO:0000313" key="12">
    <source>
        <dbReference type="EMBL" id="ARU63295.1"/>
    </source>
</evidence>
<protein>
    <recommendedName>
        <fullName evidence="4">Putative hemin transport system permease protein HrtB</fullName>
    </recommendedName>
</protein>
<evidence type="ECO:0000313" key="13">
    <source>
        <dbReference type="Proteomes" id="UP000195437"/>
    </source>
</evidence>
<dbReference type="PANTHER" id="PTHR43738:SF2">
    <property type="entry name" value="ABC TRANSPORTER PERMEASE"/>
    <property type="match status" value="1"/>
</dbReference>
<feature type="transmembrane region" description="Helical" evidence="10">
    <location>
        <begin position="361"/>
        <end position="385"/>
    </location>
</feature>
<evidence type="ECO:0000256" key="2">
    <source>
        <dbReference type="ARBA" id="ARBA00008697"/>
    </source>
</evidence>
<dbReference type="Pfam" id="PF02687">
    <property type="entry name" value="FtsX"/>
    <property type="match status" value="1"/>
</dbReference>
<dbReference type="PANTHER" id="PTHR43738">
    <property type="entry name" value="ABC TRANSPORTER, MEMBRANE PROTEIN"/>
    <property type="match status" value="1"/>
</dbReference>
<feature type="transmembrane region" description="Helical" evidence="10">
    <location>
        <begin position="269"/>
        <end position="294"/>
    </location>
</feature>
<evidence type="ECO:0000256" key="4">
    <source>
        <dbReference type="ARBA" id="ARBA00016962"/>
    </source>
</evidence>
<evidence type="ECO:0000256" key="9">
    <source>
        <dbReference type="ARBA" id="ARBA00024973"/>
    </source>
</evidence>
<keyword evidence="6 10" id="KW-0812">Transmembrane</keyword>
<reference evidence="13" key="1">
    <citation type="submission" date="2017-05" db="EMBL/GenBank/DDBJ databases">
        <authorList>
            <person name="Sung H."/>
        </authorList>
    </citation>
    <scope>NUCLEOTIDE SEQUENCE [LARGE SCALE GENOMIC DNA]</scope>
    <source>
        <strain evidence="13">AR23208</strain>
    </source>
</reference>
<dbReference type="GO" id="GO:0005886">
    <property type="term" value="C:plasma membrane"/>
    <property type="evidence" value="ECO:0007669"/>
    <property type="project" value="UniProtKB-SubCell"/>
</dbReference>
<comment type="function">
    <text evidence="9">Part of the ABC transporter complex hrt involved in hemin import. Responsible for the translocation of the substrate across the membrane.</text>
</comment>
<feature type="transmembrane region" description="Helical" evidence="10">
    <location>
        <begin position="315"/>
        <end position="341"/>
    </location>
</feature>
<evidence type="ECO:0000256" key="5">
    <source>
        <dbReference type="ARBA" id="ARBA00022475"/>
    </source>
</evidence>
<keyword evidence="13" id="KW-1185">Reference proteome</keyword>
<comment type="subunit">
    <text evidence="3">The complex is composed of two ATP-binding proteins (HrtA), two transmembrane proteins (HrtB) and a solute-binding protein.</text>
</comment>
<evidence type="ECO:0000256" key="7">
    <source>
        <dbReference type="ARBA" id="ARBA00022989"/>
    </source>
</evidence>
<feature type="domain" description="ABC3 transporter permease C-terminal" evidence="11">
    <location>
        <begin position="273"/>
        <end position="395"/>
    </location>
</feature>
<evidence type="ECO:0000256" key="1">
    <source>
        <dbReference type="ARBA" id="ARBA00004651"/>
    </source>
</evidence>
<proteinExistence type="inferred from homology"/>